<dbReference type="PANTHER" id="PTHR32294">
    <property type="entry name" value="DNA POLYMERASE III SUBUNIT ALPHA"/>
    <property type="match status" value="1"/>
</dbReference>
<keyword evidence="4 10" id="KW-0808">Transferase</keyword>
<evidence type="ECO:0000313" key="10">
    <source>
        <dbReference type="EMBL" id="MCC9640982.1"/>
    </source>
</evidence>
<dbReference type="InterPro" id="IPR041931">
    <property type="entry name" value="DNA_pol3_alpha_thumb_dom"/>
</dbReference>
<gene>
    <name evidence="10" type="primary">dnaE</name>
    <name evidence="10" type="ORF">LOC71_01760</name>
</gene>
<dbReference type="InterPro" id="IPR040982">
    <property type="entry name" value="DNA_pol3_finger"/>
</dbReference>
<dbReference type="Pfam" id="PF01336">
    <property type="entry name" value="tRNA_anti-codon"/>
    <property type="match status" value="1"/>
</dbReference>
<dbReference type="NCBIfam" id="TIGR00594">
    <property type="entry name" value="polc"/>
    <property type="match status" value="1"/>
</dbReference>
<organism evidence="10 11">
    <name type="scientific">Rhodopirellula halodulae</name>
    <dbReference type="NCBI Taxonomy" id="2894198"/>
    <lineage>
        <taxon>Bacteria</taxon>
        <taxon>Pseudomonadati</taxon>
        <taxon>Planctomycetota</taxon>
        <taxon>Planctomycetia</taxon>
        <taxon>Pirellulales</taxon>
        <taxon>Pirellulaceae</taxon>
        <taxon>Rhodopirellula</taxon>
    </lineage>
</organism>
<reference evidence="10" key="1">
    <citation type="submission" date="2021-11" db="EMBL/GenBank/DDBJ databases">
        <title>Genome sequence.</title>
        <authorList>
            <person name="Sun Q."/>
        </authorList>
    </citation>
    <scope>NUCLEOTIDE SEQUENCE</scope>
    <source>
        <strain evidence="10">JC740</strain>
    </source>
</reference>
<evidence type="ECO:0000256" key="2">
    <source>
        <dbReference type="ARBA" id="ARBA00012417"/>
    </source>
</evidence>
<keyword evidence="7" id="KW-0239">DNA-directed DNA polymerase</keyword>
<dbReference type="Gene3D" id="1.10.10.1600">
    <property type="entry name" value="Bacterial DNA polymerase III alpha subunit, thumb domain"/>
    <property type="match status" value="1"/>
</dbReference>
<accession>A0ABS8NBQ4</accession>
<dbReference type="Pfam" id="PF07733">
    <property type="entry name" value="DNA_pol3_alpha"/>
    <property type="match status" value="1"/>
</dbReference>
<evidence type="ECO:0000256" key="4">
    <source>
        <dbReference type="ARBA" id="ARBA00022679"/>
    </source>
</evidence>
<evidence type="ECO:0000256" key="1">
    <source>
        <dbReference type="ARBA" id="ARBA00004496"/>
    </source>
</evidence>
<dbReference type="Pfam" id="PF17657">
    <property type="entry name" value="DNA_pol3_finger"/>
    <property type="match status" value="1"/>
</dbReference>
<keyword evidence="11" id="KW-1185">Reference proteome</keyword>
<dbReference type="Gene3D" id="1.10.150.870">
    <property type="match status" value="1"/>
</dbReference>
<dbReference type="NCBIfam" id="NF004226">
    <property type="entry name" value="PRK05673.1"/>
    <property type="match status" value="1"/>
</dbReference>
<dbReference type="Gene3D" id="3.20.20.140">
    <property type="entry name" value="Metal-dependent hydrolases"/>
    <property type="match status" value="1"/>
</dbReference>
<evidence type="ECO:0000256" key="5">
    <source>
        <dbReference type="ARBA" id="ARBA00022695"/>
    </source>
</evidence>
<dbReference type="CDD" id="cd04485">
    <property type="entry name" value="DnaE_OBF"/>
    <property type="match status" value="1"/>
</dbReference>
<dbReference type="EC" id="2.7.7.7" evidence="2"/>
<name>A0ABS8NBQ4_9BACT</name>
<dbReference type="Pfam" id="PF02811">
    <property type="entry name" value="PHP"/>
    <property type="match status" value="1"/>
</dbReference>
<dbReference type="SMART" id="SM00481">
    <property type="entry name" value="POLIIIAc"/>
    <property type="match status" value="1"/>
</dbReference>
<keyword evidence="5 10" id="KW-0548">Nucleotidyltransferase</keyword>
<dbReference type="Proteomes" id="UP001430306">
    <property type="component" value="Unassembled WGS sequence"/>
</dbReference>
<keyword evidence="6" id="KW-0235">DNA replication</keyword>
<comment type="subcellular location">
    <subcellularLocation>
        <location evidence="1">Cytoplasm</location>
    </subcellularLocation>
</comment>
<evidence type="ECO:0000313" key="11">
    <source>
        <dbReference type="Proteomes" id="UP001430306"/>
    </source>
</evidence>
<comment type="caution">
    <text evidence="10">The sequence shown here is derived from an EMBL/GenBank/DDBJ whole genome shotgun (WGS) entry which is preliminary data.</text>
</comment>
<evidence type="ECO:0000256" key="7">
    <source>
        <dbReference type="ARBA" id="ARBA00022932"/>
    </source>
</evidence>
<proteinExistence type="predicted"/>
<dbReference type="Pfam" id="PF14579">
    <property type="entry name" value="HHH_6"/>
    <property type="match status" value="1"/>
</dbReference>
<dbReference type="InterPro" id="IPR029460">
    <property type="entry name" value="DNAPol_HHH"/>
</dbReference>
<dbReference type="InterPro" id="IPR003141">
    <property type="entry name" value="Pol/His_phosphatase_N"/>
</dbReference>
<dbReference type="InterPro" id="IPR016195">
    <property type="entry name" value="Pol/histidinol_Pase-like"/>
</dbReference>
<dbReference type="InterPro" id="IPR004013">
    <property type="entry name" value="PHP_dom"/>
</dbReference>
<dbReference type="InterPro" id="IPR011708">
    <property type="entry name" value="DNA_pol3_alpha_NTPase_dom"/>
</dbReference>
<evidence type="ECO:0000256" key="3">
    <source>
        <dbReference type="ARBA" id="ARBA00019114"/>
    </source>
</evidence>
<feature type="domain" description="Polymerase/histidinol phosphatase N-terminal" evidence="9">
    <location>
        <begin position="25"/>
        <end position="92"/>
    </location>
</feature>
<evidence type="ECO:0000259" key="9">
    <source>
        <dbReference type="SMART" id="SM00481"/>
    </source>
</evidence>
<dbReference type="InterPro" id="IPR004805">
    <property type="entry name" value="DnaE2/DnaE/PolC"/>
</dbReference>
<evidence type="ECO:0000256" key="6">
    <source>
        <dbReference type="ARBA" id="ARBA00022705"/>
    </source>
</evidence>
<dbReference type="InterPro" id="IPR004365">
    <property type="entry name" value="NA-bd_OB_tRNA"/>
</dbReference>
<comment type="catalytic activity">
    <reaction evidence="8">
        <text>DNA(n) + a 2'-deoxyribonucleoside 5'-triphosphate = DNA(n+1) + diphosphate</text>
        <dbReference type="Rhea" id="RHEA:22508"/>
        <dbReference type="Rhea" id="RHEA-COMP:17339"/>
        <dbReference type="Rhea" id="RHEA-COMP:17340"/>
        <dbReference type="ChEBI" id="CHEBI:33019"/>
        <dbReference type="ChEBI" id="CHEBI:61560"/>
        <dbReference type="ChEBI" id="CHEBI:173112"/>
        <dbReference type="EC" id="2.7.7.7"/>
    </reaction>
</comment>
<dbReference type="RefSeq" id="WP_230270788.1">
    <property type="nucleotide sequence ID" value="NZ_JAJKFW010000003.1"/>
</dbReference>
<dbReference type="GO" id="GO:0003887">
    <property type="term" value="F:DNA-directed DNA polymerase activity"/>
    <property type="evidence" value="ECO:0007669"/>
    <property type="project" value="UniProtKB-EC"/>
</dbReference>
<dbReference type="PANTHER" id="PTHR32294:SF0">
    <property type="entry name" value="DNA POLYMERASE III SUBUNIT ALPHA"/>
    <property type="match status" value="1"/>
</dbReference>
<dbReference type="CDD" id="cd12113">
    <property type="entry name" value="PHP_PolIIIA_DnaE3"/>
    <property type="match status" value="1"/>
</dbReference>
<dbReference type="SUPFAM" id="SSF89550">
    <property type="entry name" value="PHP domain-like"/>
    <property type="match status" value="1"/>
</dbReference>
<dbReference type="EMBL" id="JAJKFW010000003">
    <property type="protein sequence ID" value="MCC9640982.1"/>
    <property type="molecule type" value="Genomic_DNA"/>
</dbReference>
<evidence type="ECO:0000256" key="8">
    <source>
        <dbReference type="ARBA" id="ARBA00049244"/>
    </source>
</evidence>
<sequence length="1199" mass="133977">MSDTIIAPEMSIEAATEVPEVKPFVHLHCHSHYSLLDGAGDVGKLVNRAVDHGMNALALTDHGNLHGALEFYRKAKDAGINPIIGYEAYIAPGSRFDKGGASSSKAASYHLTLLAQNRQGFKNLIKLASAASLEGFYFKPRIDKEILEKYSEGIVCLSGCVSSEFSRAILKGIETKEHEEEAKKVAGWFHKVFGDRYFIEIMNNDVDIQRTQLEGAVEIAKRMGLPLVATSDCHYVNQEDAEAQDIMLCINTGRFRTDNTRMKMENDQFFLRSPQQMYEKFPGLEDAVARSQEIANTVDIELEFNKYFFPSFPCPDELTPLQYLRKLCEQGLMERYEGDPERIVDGKLSDEVMARLDRELGVIEKLNYPTYFLIVWDFVNHARDIGISATARGSGVGAIVCYALYMSHVCPLRYDLLFERFLDESRTEPPDIDIDFEKERRLEVIDYVKERYGSEMVCQIGTFGTLAAKAAIKDTGRALGIPLSRVNQITELVPDELKITISKALDKSADLKMIYEGDPEIRELLDLAMKIEGLARNVGTHAAAVVIADKPLTEYVPLGRVPGKQDVITQWAMADVEASGLLKMDFLGLRNLTILSRTVKLVEQTTGKQIDPLKFPLDDKESYALLQRGETKGVFQLESGGIRDLLQRMKPDCFSDIIATAALYRPGPLEGGMVDDYVNIKHGRQEPEYKHPVLKEILEETNSIMVYQEQVMRILNRLGNVPLAKAYTCIKAISKKKQALIDANHDVFVKGSVENGLAEKDAEDIWNLIVKFAGYGFNKSHSTAYALVAYQTAYLKAHYPVEFMAALLSSDISGRNFKRKDALVEHMEDCDRMGIEVLPPDVNRSDADFGVLDGKIPFALSAIKACGGSTAISIEEERKKNGPFKDIFDFCERVDPHDCNRSSIETLIKAGAFDSFGAKRSQLAAVIERAMQAGAKVQADKKTGQASFFDVFDDEEGDGGEEQASAAVPLPDMEEWPDREKLLAEKEVLGFYLDSHPLAEFEPKLATFRTHTTETMADCKDRDEVIVGGMISSIKIAHTKNPKPGAPSKYANFDLEDMAGNVRCICWPKGFAVCGERIQPDAVVLAKAKVDRRGGGDEINLIIDELTPIDELDSRYTHGIRIRLDEAEHDEKTVSNVREIVRGYPGTKDFLLALQMCEGETVHFKADKFRVDITPELRERLDDLLGTGHYKLLMSKPKR</sequence>
<protein>
    <recommendedName>
        <fullName evidence="3">DNA polymerase III subunit alpha</fullName>
        <ecNumber evidence="2">2.7.7.7</ecNumber>
    </recommendedName>
</protein>